<dbReference type="InterPro" id="IPR016722">
    <property type="entry name" value="DNA_pol_alpha_bsu"/>
</dbReference>
<dbReference type="EMBL" id="MU004238">
    <property type="protein sequence ID" value="KAF2666967.1"/>
    <property type="molecule type" value="Genomic_DNA"/>
</dbReference>
<evidence type="ECO:0000259" key="9">
    <source>
        <dbReference type="Pfam" id="PF22062"/>
    </source>
</evidence>
<comment type="subcellular location">
    <subcellularLocation>
        <location evidence="1 6">Nucleus</location>
    </subcellularLocation>
</comment>
<dbReference type="GO" id="GO:0005658">
    <property type="term" value="C:alpha DNA polymerase:primase complex"/>
    <property type="evidence" value="ECO:0007669"/>
    <property type="project" value="TreeGrafter"/>
</dbReference>
<proteinExistence type="inferred from homology"/>
<evidence type="ECO:0000256" key="1">
    <source>
        <dbReference type="ARBA" id="ARBA00004123"/>
    </source>
</evidence>
<dbReference type="InterPro" id="IPR007185">
    <property type="entry name" value="DNA_pol_a/d/e_bsu"/>
</dbReference>
<feature type="region of interest" description="Disordered" evidence="7">
    <location>
        <begin position="139"/>
        <end position="159"/>
    </location>
</feature>
<keyword evidence="5 6" id="KW-0539">Nucleus</keyword>
<dbReference type="Pfam" id="PF04042">
    <property type="entry name" value="DNA_pol_E_B"/>
    <property type="match status" value="1"/>
</dbReference>
<feature type="region of interest" description="Disordered" evidence="7">
    <location>
        <begin position="75"/>
        <end position="106"/>
    </location>
</feature>
<dbReference type="AlphaFoldDB" id="A0A6A6U697"/>
<evidence type="ECO:0000259" key="8">
    <source>
        <dbReference type="Pfam" id="PF04042"/>
    </source>
</evidence>
<evidence type="ECO:0000313" key="10">
    <source>
        <dbReference type="EMBL" id="KAF2666967.1"/>
    </source>
</evidence>
<evidence type="ECO:0000256" key="5">
    <source>
        <dbReference type="ARBA" id="ARBA00023242"/>
    </source>
</evidence>
<dbReference type="Pfam" id="PF22062">
    <property type="entry name" value="OB_DPOA2"/>
    <property type="match status" value="1"/>
</dbReference>
<dbReference type="OrthoDB" id="336885at2759"/>
<protein>
    <recommendedName>
        <fullName evidence="3 6">DNA polymerase alpha subunit B</fullName>
    </recommendedName>
</protein>
<dbReference type="GO" id="GO:0003677">
    <property type="term" value="F:DNA binding"/>
    <property type="evidence" value="ECO:0007669"/>
    <property type="project" value="InterPro"/>
</dbReference>
<evidence type="ECO:0000256" key="4">
    <source>
        <dbReference type="ARBA" id="ARBA00022705"/>
    </source>
</evidence>
<evidence type="ECO:0000256" key="2">
    <source>
        <dbReference type="ARBA" id="ARBA00007299"/>
    </source>
</evidence>
<name>A0A6A6U697_9PEZI</name>
<dbReference type="PIRSF" id="PIRSF018300">
    <property type="entry name" value="DNA_pol_alph_2"/>
    <property type="match status" value="1"/>
</dbReference>
<dbReference type="PANTHER" id="PTHR23061:SF12">
    <property type="entry name" value="DNA POLYMERASE ALPHA SUBUNIT B"/>
    <property type="match status" value="1"/>
</dbReference>
<keyword evidence="4 6" id="KW-0235">DNA replication</keyword>
<dbReference type="PANTHER" id="PTHR23061">
    <property type="entry name" value="DNA POLYMERASE 2 ALPHA 70 KDA SUBUNIT"/>
    <property type="match status" value="1"/>
</dbReference>
<dbReference type="Gene3D" id="3.60.21.60">
    <property type="match status" value="2"/>
</dbReference>
<gene>
    <name evidence="10" type="ORF">BT63DRAFT_457924</name>
</gene>
<sequence length="659" mass="72649">MDSTTQELTEKFSLPSTDIGDVIRDELKSILRIHSLSTEDLSFKWESYCMKMGPDELQMNIKTMRDFRKDLQENLEQENRKKTINKPNDRRTFNATPRNATGKGDVLGMLDGLVPNTPRSGANSTNGSTIKRKGAFATPGAKATKNHAMSSPTDNRSPMDYSTPATFADRKDPGIIQESLNSHIDIPSPSEALPVEPRVKPKSNTDIPRFAYKTMAMKLSEASETLDDRIEDFVKLIQAHHNLDDVDIGNPIFQSQDEIVAVGRIACDSSEGKLNASSLVLETSRRMGQGKRVHLKLDKLPSYQFFPGKIVALRGTNASGTYFSVTEVLDAPQQPMLTSKISDIDLVNDRITGEDGSTRSVVTFVASGPYTTESELDFSPFVALLSAAEEIQADAIVLTGPFIDVEHPLVRNGDFDLPPGYPKDPDSATITDLFRAHISAPLNKLAKAMPNICVMLCPSVRDAVMKHAAWPQDRLPQPRKELGLPKQVQVVTNPMMVSLNEVLFGISSQDILEQIRMSEIAGGAARQMHPLERGCRQLVEQRHFFPVFPPVEPKRMESAPDEIPFMPLGPSLDVAYLGLGEFVGAKPDVLITPSLLPSFAKVIDSVLCINPGFLSKKRGPGTYARMVVNPLEVSDEERDAGVEIGHRVYGRCRVDIVKI</sequence>
<evidence type="ECO:0000256" key="6">
    <source>
        <dbReference type="PIRNR" id="PIRNR018300"/>
    </source>
</evidence>
<keyword evidence="11" id="KW-1185">Reference proteome</keyword>
<evidence type="ECO:0000313" key="11">
    <source>
        <dbReference type="Proteomes" id="UP000799302"/>
    </source>
</evidence>
<comment type="similarity">
    <text evidence="2 6">Belongs to the DNA polymerase alpha subunit B family.</text>
</comment>
<evidence type="ECO:0000256" key="7">
    <source>
        <dbReference type="SAM" id="MobiDB-lite"/>
    </source>
</evidence>
<feature type="domain" description="DNA polymerase alpha subunit B OB" evidence="9">
    <location>
        <begin position="223"/>
        <end position="330"/>
    </location>
</feature>
<dbReference type="Proteomes" id="UP000799302">
    <property type="component" value="Unassembled WGS sequence"/>
</dbReference>
<dbReference type="GO" id="GO:0006270">
    <property type="term" value="P:DNA replication initiation"/>
    <property type="evidence" value="ECO:0007669"/>
    <property type="project" value="TreeGrafter"/>
</dbReference>
<evidence type="ECO:0000256" key="3">
    <source>
        <dbReference type="ARBA" id="ARBA00018596"/>
    </source>
</evidence>
<feature type="domain" description="DNA polymerase alpha/delta/epsilon subunit B" evidence="8">
    <location>
        <begin position="365"/>
        <end position="601"/>
    </location>
</feature>
<feature type="compositionally biased region" description="Basic and acidic residues" evidence="7">
    <location>
        <begin position="75"/>
        <end position="92"/>
    </location>
</feature>
<accession>A0A6A6U697</accession>
<dbReference type="InterPro" id="IPR054300">
    <property type="entry name" value="OB_DPOA2"/>
</dbReference>
<feature type="compositionally biased region" description="Polar residues" evidence="7">
    <location>
        <begin position="147"/>
        <end position="156"/>
    </location>
</feature>
<organism evidence="10 11">
    <name type="scientific">Microthyrium microscopicum</name>
    <dbReference type="NCBI Taxonomy" id="703497"/>
    <lineage>
        <taxon>Eukaryota</taxon>
        <taxon>Fungi</taxon>
        <taxon>Dikarya</taxon>
        <taxon>Ascomycota</taxon>
        <taxon>Pezizomycotina</taxon>
        <taxon>Dothideomycetes</taxon>
        <taxon>Dothideomycetes incertae sedis</taxon>
        <taxon>Microthyriales</taxon>
        <taxon>Microthyriaceae</taxon>
        <taxon>Microthyrium</taxon>
    </lineage>
</organism>
<reference evidence="10" key="1">
    <citation type="journal article" date="2020" name="Stud. Mycol.">
        <title>101 Dothideomycetes genomes: a test case for predicting lifestyles and emergence of pathogens.</title>
        <authorList>
            <person name="Haridas S."/>
            <person name="Albert R."/>
            <person name="Binder M."/>
            <person name="Bloem J."/>
            <person name="Labutti K."/>
            <person name="Salamov A."/>
            <person name="Andreopoulos B."/>
            <person name="Baker S."/>
            <person name="Barry K."/>
            <person name="Bills G."/>
            <person name="Bluhm B."/>
            <person name="Cannon C."/>
            <person name="Castanera R."/>
            <person name="Culley D."/>
            <person name="Daum C."/>
            <person name="Ezra D."/>
            <person name="Gonzalez J."/>
            <person name="Henrissat B."/>
            <person name="Kuo A."/>
            <person name="Liang C."/>
            <person name="Lipzen A."/>
            <person name="Lutzoni F."/>
            <person name="Magnuson J."/>
            <person name="Mondo S."/>
            <person name="Nolan M."/>
            <person name="Ohm R."/>
            <person name="Pangilinan J."/>
            <person name="Park H.-J."/>
            <person name="Ramirez L."/>
            <person name="Alfaro M."/>
            <person name="Sun H."/>
            <person name="Tritt A."/>
            <person name="Yoshinaga Y."/>
            <person name="Zwiers L.-H."/>
            <person name="Turgeon B."/>
            <person name="Goodwin S."/>
            <person name="Spatafora J."/>
            <person name="Crous P."/>
            <person name="Grigoriev I."/>
        </authorList>
    </citation>
    <scope>NUCLEOTIDE SEQUENCE</scope>
    <source>
        <strain evidence="10">CBS 115976</strain>
    </source>
</reference>
<comment type="function">
    <text evidence="6">Accessory subunit of the DNA polymerase alpha complex (also known as the alpha DNA polymerase-primase complex) which plays an essential role in the initiation of DNA synthesis.</text>
</comment>